<dbReference type="HOGENOM" id="CLU_006029_2_0_1"/>
<feature type="region of interest" description="Disordered" evidence="1">
    <location>
        <begin position="1"/>
        <end position="46"/>
    </location>
</feature>
<feature type="compositionally biased region" description="Polar residues" evidence="1">
    <location>
        <begin position="21"/>
        <end position="32"/>
    </location>
</feature>
<feature type="compositionally biased region" description="Polar residues" evidence="1">
    <location>
        <begin position="916"/>
        <end position="930"/>
    </location>
</feature>
<comment type="caution">
    <text evidence="3">The sequence shown here is derived from an EMBL/GenBank/DDBJ whole genome shotgun (WGS) entry which is preliminary data.</text>
</comment>
<dbReference type="Pfam" id="PF10551">
    <property type="entry name" value="MULE"/>
    <property type="match status" value="1"/>
</dbReference>
<feature type="region of interest" description="Disordered" evidence="1">
    <location>
        <begin position="916"/>
        <end position="938"/>
    </location>
</feature>
<sequence length="1158" mass="130050">MSSPITNAANISRRRGPVSPINHSTLTESRPVSSTSEQSSSSTTSLECCRYVGEDTPGVRWRKSDIYLRNDYRTSEYRPSQQLQHVDTLIPDPAKIIPEELCTNRLNRDEQITQAITKLTVIPTALGLAGQLARADRHLASALALAHEKERTWSDERHQLQARAGVSQLATGPDQYSLPSSVPGEADGLSEQHDLSDTSSGSKTDETIPNPPIPGNPAPSVNSLLTQVNHFAKAHGFGVVKANGMVRPGHRSRYIFQCDRYGTPRPGRGAGLRKRKSRKSGCLWKIVAEALPQNNFQWTLRHFPEVQHRQHNHRCSADAAAHPVHRRLTSPVKATIQSTSRRVGIRARDIGGIVRDHFPDSVYVPRDIYNARALINRENLGCYSSTAALIRLFDEKGIPYIAEWDRDEPDRLVGLVWTFPYCLRMWKRFSEVISFDNTYNTNRFKLPLFQVTGHTCLGTVFNAAFGLIDNERLEGFQFLANGVRTLLSRAGIRTPDVVITDFDKQMKQALGIEFPEAQQQICIHHVNSNVMLQSKRRWVYGTRDRGAGEEDVSVEPDADLDDRDWQAVQESERQEEPITRDNSPQSVTHDYNGVLMLWRLVVFAETEEDHEKAWEYLCMQFGDQKAILAYLYSTYMPVREQWARCFIRKYRNFGIRVTSGTEASNNNVKSYLLNGMSHLYRLVEAIQGMLEDQEREFRQACAQDEVLTAREHLGRGSEYLGDLPQVVSQKGLSMITREYRKALKGIPSPSNPWPDAITTCNDDCNVSIELGIPCHHTLYRKLTTTVPLTKWDIHPRWHLREPVSRDVYRRILDPKIATNLRGRPKNKPQPVPASMAVGASSQTAGRRVSSTQSRSSRPQRAGSPSNAIQTSKGQPGQGRTLPLRSGKTTGVRASGRRTQPSVRRRRCQWELSSAETTIPSAQTRSATAETGTRAPSRCSKCHMVGHRKTSKACPLRYPELPSQSHFASEPASESTTLLASTVNSKGVPNSNSMTAVALSHPIATAAPRLPTSPVPMPTRSHSPHPCSPPSYDSPRAIYLRYVAARSAWYAAQPRGSVKTNQEYRRAMGLPLRYDRKSYAWCLDSERMSRLCTTTTGIREWTKEEMMAYLDWTKGENSHSAEQAVAETARNKRSDERKADEQNALHPAGRQEQSIVVKL</sequence>
<feature type="compositionally biased region" description="Basic and acidic residues" evidence="1">
    <location>
        <begin position="570"/>
        <end position="579"/>
    </location>
</feature>
<dbReference type="EMBL" id="JELW01000019">
    <property type="protein sequence ID" value="EXU99317.1"/>
    <property type="molecule type" value="Genomic_DNA"/>
</dbReference>
<proteinExistence type="predicted"/>
<reference evidence="3 4" key="1">
    <citation type="submission" date="2014-02" db="EMBL/GenBank/DDBJ databases">
        <title>The genome sequence of the entomopathogenic fungus Metarhizium robertsii ARSEF 2575.</title>
        <authorList>
            <person name="Giuliano Garisto Donzelli B."/>
            <person name="Roe B.A."/>
            <person name="Macmil S.L."/>
            <person name="Krasnoff S.B."/>
            <person name="Gibson D.M."/>
        </authorList>
    </citation>
    <scope>NUCLEOTIDE SEQUENCE [LARGE SCALE GENOMIC DNA]</scope>
    <source>
        <strain evidence="3 4">ARSEF 2575</strain>
    </source>
</reference>
<evidence type="ECO:0000313" key="3">
    <source>
        <dbReference type="EMBL" id="EXU99317.1"/>
    </source>
</evidence>
<feature type="region of interest" description="Disordered" evidence="1">
    <location>
        <begin position="818"/>
        <end position="904"/>
    </location>
</feature>
<protein>
    <submittedName>
        <fullName evidence="3">MULE transposase domain protein</fullName>
    </submittedName>
</protein>
<dbReference type="PANTHER" id="PTHR47718:SF3">
    <property type="entry name" value="PROTEIN FAR1-RELATED SEQUENCE 5-LIKE"/>
    <property type="match status" value="1"/>
</dbReference>
<dbReference type="PANTHER" id="PTHR47718">
    <property type="entry name" value="OS01G0519700 PROTEIN"/>
    <property type="match status" value="1"/>
</dbReference>
<feature type="compositionally biased region" description="Polar residues" evidence="1">
    <location>
        <begin position="1"/>
        <end position="10"/>
    </location>
</feature>
<feature type="compositionally biased region" description="Polar residues" evidence="1">
    <location>
        <begin position="862"/>
        <end position="874"/>
    </location>
</feature>
<feature type="region of interest" description="Disordered" evidence="1">
    <location>
        <begin position="1119"/>
        <end position="1158"/>
    </location>
</feature>
<dbReference type="Proteomes" id="UP000030151">
    <property type="component" value="Unassembled WGS sequence"/>
</dbReference>
<organism evidence="3 4">
    <name type="scientific">Metarhizium robertsii</name>
    <dbReference type="NCBI Taxonomy" id="568076"/>
    <lineage>
        <taxon>Eukaryota</taxon>
        <taxon>Fungi</taxon>
        <taxon>Dikarya</taxon>
        <taxon>Ascomycota</taxon>
        <taxon>Pezizomycotina</taxon>
        <taxon>Sordariomycetes</taxon>
        <taxon>Hypocreomycetidae</taxon>
        <taxon>Hypocreales</taxon>
        <taxon>Clavicipitaceae</taxon>
        <taxon>Metarhizium</taxon>
    </lineage>
</organism>
<feature type="region of interest" description="Disordered" evidence="1">
    <location>
        <begin position="165"/>
        <end position="219"/>
    </location>
</feature>
<feature type="compositionally biased region" description="Low complexity" evidence="1">
    <location>
        <begin position="846"/>
        <end position="860"/>
    </location>
</feature>
<evidence type="ECO:0000256" key="1">
    <source>
        <dbReference type="SAM" id="MobiDB-lite"/>
    </source>
</evidence>
<evidence type="ECO:0000313" key="4">
    <source>
        <dbReference type="Proteomes" id="UP000030151"/>
    </source>
</evidence>
<feature type="compositionally biased region" description="Basic and acidic residues" evidence="1">
    <location>
        <begin position="1128"/>
        <end position="1142"/>
    </location>
</feature>
<dbReference type="InterPro" id="IPR018289">
    <property type="entry name" value="MULE_transposase_dom"/>
</dbReference>
<evidence type="ECO:0000259" key="2">
    <source>
        <dbReference type="Pfam" id="PF10551"/>
    </source>
</evidence>
<gene>
    <name evidence="3" type="ORF">X797_007452</name>
</gene>
<name>A0A014NCD7_9HYPO</name>
<feature type="domain" description="MULE transposase" evidence="2">
    <location>
        <begin position="432"/>
        <end position="529"/>
    </location>
</feature>
<dbReference type="eggNOG" id="ENOG502QVJ3">
    <property type="taxonomic scope" value="Eukaryota"/>
</dbReference>
<dbReference type="AlphaFoldDB" id="A0A014NCD7"/>
<accession>A0A014NCD7</accession>
<dbReference type="OrthoDB" id="4922674at2759"/>
<feature type="compositionally biased region" description="Low complexity" evidence="1">
    <location>
        <begin position="33"/>
        <end position="45"/>
    </location>
</feature>
<feature type="region of interest" description="Disordered" evidence="1">
    <location>
        <begin position="567"/>
        <end position="586"/>
    </location>
</feature>